<keyword evidence="3" id="KW-1185">Reference proteome</keyword>
<sequence>MKKYKYIARLAGTISMLLMMYLLFSKLENDKDAWIIIGLYIISIAAIEVENYLKNH</sequence>
<evidence type="ECO:0000313" key="2">
    <source>
        <dbReference type="EMBL" id="KIE47272.1"/>
    </source>
</evidence>
<keyword evidence="1" id="KW-0472">Membrane</keyword>
<organism evidence="2 3">
    <name type="scientific">Clostridium argentinense CDC 2741</name>
    <dbReference type="NCBI Taxonomy" id="1418104"/>
    <lineage>
        <taxon>Bacteria</taxon>
        <taxon>Bacillati</taxon>
        <taxon>Bacillota</taxon>
        <taxon>Clostridia</taxon>
        <taxon>Eubacteriales</taxon>
        <taxon>Clostridiaceae</taxon>
        <taxon>Clostridium</taxon>
    </lineage>
</organism>
<dbReference type="AlphaFoldDB" id="A0A0C1R1J3"/>
<dbReference type="Proteomes" id="UP000031366">
    <property type="component" value="Unassembled WGS sequence"/>
</dbReference>
<keyword evidence="1" id="KW-1133">Transmembrane helix</keyword>
<dbReference type="RefSeq" id="WP_160289208.1">
    <property type="nucleotide sequence ID" value="NZ_AYSO01000015.1"/>
</dbReference>
<accession>A0A0C1R1J3</accession>
<reference evidence="2 3" key="1">
    <citation type="journal article" date="2015" name="Infect. Genet. Evol.">
        <title>Genomic sequences of six botulinum neurotoxin-producing strains representing three clostridial species illustrate the mobility and diversity of botulinum neurotoxin genes.</title>
        <authorList>
            <person name="Smith T.J."/>
            <person name="Hill K.K."/>
            <person name="Xie G."/>
            <person name="Foley B.T."/>
            <person name="Williamson C.H."/>
            <person name="Foster J.T."/>
            <person name="Johnson S.L."/>
            <person name="Chertkov O."/>
            <person name="Teshima H."/>
            <person name="Gibbons H.S."/>
            <person name="Johnsky L.A."/>
            <person name="Karavis M.A."/>
            <person name="Smith L.A."/>
        </authorList>
    </citation>
    <scope>NUCLEOTIDE SEQUENCE [LARGE SCALE GENOMIC DNA]</scope>
    <source>
        <strain evidence="2 3">CDC 2741</strain>
    </source>
</reference>
<evidence type="ECO:0000256" key="1">
    <source>
        <dbReference type="SAM" id="Phobius"/>
    </source>
</evidence>
<comment type="caution">
    <text evidence="2">The sequence shown here is derived from an EMBL/GenBank/DDBJ whole genome shotgun (WGS) entry which is preliminary data.</text>
</comment>
<feature type="transmembrane region" description="Helical" evidence="1">
    <location>
        <begin position="7"/>
        <end position="27"/>
    </location>
</feature>
<keyword evidence="1" id="KW-0812">Transmembrane</keyword>
<name>A0A0C1R1J3_9CLOT</name>
<feature type="transmembrane region" description="Helical" evidence="1">
    <location>
        <begin position="33"/>
        <end position="53"/>
    </location>
</feature>
<proteinExistence type="predicted"/>
<gene>
    <name evidence="2" type="ORF">U732_1289</name>
</gene>
<evidence type="ECO:0000313" key="3">
    <source>
        <dbReference type="Proteomes" id="UP000031366"/>
    </source>
</evidence>
<protein>
    <submittedName>
        <fullName evidence="2">Putative membrane protein</fullName>
    </submittedName>
</protein>
<dbReference type="EMBL" id="AYSO01000015">
    <property type="protein sequence ID" value="KIE47272.1"/>
    <property type="molecule type" value="Genomic_DNA"/>
</dbReference>